<evidence type="ECO:0000256" key="1">
    <source>
        <dbReference type="SAM" id="MobiDB-lite"/>
    </source>
</evidence>
<evidence type="ECO:0000313" key="4">
    <source>
        <dbReference type="Proteomes" id="UP000245489"/>
    </source>
</evidence>
<gene>
    <name evidence="3" type="ORF">LV89_05010</name>
</gene>
<name>A0A316D8K1_9BACT</name>
<protein>
    <submittedName>
        <fullName evidence="3">Uncharacterized protein</fullName>
    </submittedName>
</protein>
<proteinExistence type="predicted"/>
<evidence type="ECO:0000313" key="3">
    <source>
        <dbReference type="EMBL" id="PWK13332.1"/>
    </source>
</evidence>
<feature type="chain" id="PRO_5016240283" evidence="2">
    <location>
        <begin position="25"/>
        <end position="114"/>
    </location>
</feature>
<keyword evidence="2" id="KW-0732">Signal</keyword>
<feature type="compositionally biased region" description="Basic and acidic residues" evidence="1">
    <location>
        <begin position="30"/>
        <end position="40"/>
    </location>
</feature>
<evidence type="ECO:0000256" key="2">
    <source>
        <dbReference type="SAM" id="SignalP"/>
    </source>
</evidence>
<feature type="compositionally biased region" description="Polar residues" evidence="1">
    <location>
        <begin position="48"/>
        <end position="58"/>
    </location>
</feature>
<feature type="signal peptide" evidence="2">
    <location>
        <begin position="1"/>
        <end position="24"/>
    </location>
</feature>
<keyword evidence="4" id="KW-1185">Reference proteome</keyword>
<dbReference type="AlphaFoldDB" id="A0A316D8K1"/>
<sequence length="114" mass="12490">MTILLRLRYILLLFWLVQSLVAFASGNSKQPKEDKPDKPRKTVGLPTHSISLENGMPSNTASKSMMLQNAQLSNALDKAVAQMGDAMSLMDYSDIPAERAEAFVDASTNADRGF</sequence>
<dbReference type="EMBL" id="QGGO01000069">
    <property type="protein sequence ID" value="PWK13332.1"/>
    <property type="molecule type" value="Genomic_DNA"/>
</dbReference>
<organism evidence="3 4">
    <name type="scientific">Arcicella aurantiaca</name>
    <dbReference type="NCBI Taxonomy" id="591202"/>
    <lineage>
        <taxon>Bacteria</taxon>
        <taxon>Pseudomonadati</taxon>
        <taxon>Bacteroidota</taxon>
        <taxon>Cytophagia</taxon>
        <taxon>Cytophagales</taxon>
        <taxon>Flectobacillaceae</taxon>
        <taxon>Arcicella</taxon>
    </lineage>
</organism>
<comment type="caution">
    <text evidence="3">The sequence shown here is derived from an EMBL/GenBank/DDBJ whole genome shotgun (WGS) entry which is preliminary data.</text>
</comment>
<reference evidence="3 4" key="1">
    <citation type="submission" date="2018-05" db="EMBL/GenBank/DDBJ databases">
        <title>Genomic Encyclopedia of Archaeal and Bacterial Type Strains, Phase II (KMG-II): from individual species to whole genera.</title>
        <authorList>
            <person name="Goeker M."/>
        </authorList>
    </citation>
    <scope>NUCLEOTIDE SEQUENCE [LARGE SCALE GENOMIC DNA]</scope>
    <source>
        <strain evidence="3 4">DSM 22214</strain>
    </source>
</reference>
<dbReference type="RefSeq" id="WP_146199270.1">
    <property type="nucleotide sequence ID" value="NZ_QGGO01000069.1"/>
</dbReference>
<accession>A0A316D8K1</accession>
<dbReference type="Proteomes" id="UP000245489">
    <property type="component" value="Unassembled WGS sequence"/>
</dbReference>
<feature type="region of interest" description="Disordered" evidence="1">
    <location>
        <begin position="26"/>
        <end position="58"/>
    </location>
</feature>